<evidence type="ECO:0000313" key="3">
    <source>
        <dbReference type="Proteomes" id="UP000559987"/>
    </source>
</evidence>
<protein>
    <submittedName>
        <fullName evidence="2">5'-deoxynucleotidase</fullName>
        <ecNumber evidence="2">3.1.3.89</ecNumber>
    </submittedName>
</protein>
<dbReference type="EC" id="3.1.3.89" evidence="2"/>
<evidence type="ECO:0000259" key="1">
    <source>
        <dbReference type="SMART" id="SM00471"/>
    </source>
</evidence>
<dbReference type="SUPFAM" id="SSF109604">
    <property type="entry name" value="HD-domain/PDEase-like"/>
    <property type="match status" value="1"/>
</dbReference>
<organism evidence="2 3">
    <name type="scientific">Simiduia aestuariiviva</name>
    <dbReference type="NCBI Taxonomy" id="1510459"/>
    <lineage>
        <taxon>Bacteria</taxon>
        <taxon>Pseudomonadati</taxon>
        <taxon>Pseudomonadota</taxon>
        <taxon>Gammaproteobacteria</taxon>
        <taxon>Cellvibrionales</taxon>
        <taxon>Cellvibrionaceae</taxon>
        <taxon>Simiduia</taxon>
    </lineage>
</organism>
<dbReference type="SMART" id="SM00471">
    <property type="entry name" value="HDc"/>
    <property type="match status" value="1"/>
</dbReference>
<dbReference type="Pfam" id="PF12917">
    <property type="entry name" value="YfbR-like"/>
    <property type="match status" value="1"/>
</dbReference>
<dbReference type="InterPro" id="IPR003607">
    <property type="entry name" value="HD/PDEase_dom"/>
</dbReference>
<accession>A0A839UQ82</accession>
<comment type="caution">
    <text evidence="2">The sequence shown here is derived from an EMBL/GenBank/DDBJ whole genome shotgun (WGS) entry which is preliminary data.</text>
</comment>
<dbReference type="EMBL" id="JACHXZ010000001">
    <property type="protein sequence ID" value="MBB3167525.1"/>
    <property type="molecule type" value="Genomic_DNA"/>
</dbReference>
<feature type="domain" description="HD/PDEase" evidence="1">
    <location>
        <begin position="36"/>
        <end position="161"/>
    </location>
</feature>
<dbReference type="NCBIfam" id="NF003009">
    <property type="entry name" value="PRK03826.1"/>
    <property type="match status" value="1"/>
</dbReference>
<dbReference type="RefSeq" id="WP_183908321.1">
    <property type="nucleotide sequence ID" value="NZ_JACHXZ010000001.1"/>
</dbReference>
<dbReference type="Gene3D" id="1.10.3210.10">
    <property type="entry name" value="Hypothetical protein af1432"/>
    <property type="match status" value="1"/>
</dbReference>
<dbReference type="AlphaFoldDB" id="A0A839UQ82"/>
<name>A0A839UQ82_9GAMM</name>
<proteinExistence type="predicted"/>
<reference evidence="2 3" key="1">
    <citation type="submission" date="2020-08" db="EMBL/GenBank/DDBJ databases">
        <title>Genomic Encyclopedia of Type Strains, Phase III (KMG-III): the genomes of soil and plant-associated and newly described type strains.</title>
        <authorList>
            <person name="Whitman W."/>
        </authorList>
    </citation>
    <scope>NUCLEOTIDE SEQUENCE [LARGE SCALE GENOMIC DNA]</scope>
    <source>
        <strain evidence="2 3">CECT 8571</strain>
    </source>
</reference>
<dbReference type="GO" id="GO:0002953">
    <property type="term" value="F:5'-deoxynucleotidase activity"/>
    <property type="evidence" value="ECO:0007669"/>
    <property type="project" value="UniProtKB-EC"/>
</dbReference>
<sequence>MSILLEEYTVFGKSHFFAYISKIRWIIRWGLKRNAIAENVMEHSWEVATIAHALAVIRNRIYGGQVDAHSIATAAMYHDCSEVITGDMPSPIKYHSKAIQAAYKAIEHEAEQELVALLPEPLRADFSAVMMESQLPAEHRQLIKAADTLSAYLKCQAELATGNKEFSKAAVDIGERLGAYGLPEVDYFLQVFAPSYQLTLDELLNHDGKGAKMSDVEQALMAERA</sequence>
<evidence type="ECO:0000313" key="2">
    <source>
        <dbReference type="EMBL" id="MBB3167525.1"/>
    </source>
</evidence>
<dbReference type="Proteomes" id="UP000559987">
    <property type="component" value="Unassembled WGS sequence"/>
</dbReference>
<keyword evidence="3" id="KW-1185">Reference proteome</keyword>
<keyword evidence="2" id="KW-0378">Hydrolase</keyword>
<gene>
    <name evidence="2" type="ORF">FHS30_000701</name>
</gene>